<feature type="domain" description="CWF21" evidence="8">
    <location>
        <begin position="69"/>
        <end position="114"/>
    </location>
</feature>
<name>A0ABD3QZG9_9STRA</name>
<dbReference type="GO" id="GO:0008380">
    <property type="term" value="P:RNA splicing"/>
    <property type="evidence" value="ECO:0007669"/>
    <property type="project" value="UniProtKB-KW"/>
</dbReference>
<dbReference type="GO" id="GO:0005681">
    <property type="term" value="C:spliceosomal complex"/>
    <property type="evidence" value="ECO:0007669"/>
    <property type="project" value="UniProtKB-KW"/>
</dbReference>
<evidence type="ECO:0000259" key="8">
    <source>
        <dbReference type="SMART" id="SM01115"/>
    </source>
</evidence>
<dbReference type="SMART" id="SM01115">
    <property type="entry name" value="cwf21"/>
    <property type="match status" value="1"/>
</dbReference>
<feature type="region of interest" description="Disordered" evidence="7">
    <location>
        <begin position="1"/>
        <end position="48"/>
    </location>
</feature>
<proteinExistence type="inferred from homology"/>
<dbReference type="InterPro" id="IPR013170">
    <property type="entry name" value="mRNA_splic_Cwf21_dom"/>
</dbReference>
<evidence type="ECO:0000256" key="1">
    <source>
        <dbReference type="ARBA" id="ARBA00004123"/>
    </source>
</evidence>
<dbReference type="Gene3D" id="6.10.140.420">
    <property type="match status" value="1"/>
</dbReference>
<evidence type="ECO:0000313" key="9">
    <source>
        <dbReference type="EMBL" id="KAL3805011.1"/>
    </source>
</evidence>
<sequence length="208" mass="23269">MYNGIGLSTVRGTATSGHVQRNAGHVRNSSRNHRSRTAGWFDGETSERNRGSASLLTAEALQDGASSLALHEKKRQLEVRLLELRDRLEQRGWDDSKIENEVGRERRQTLDRWAKEEEARKRLSHAGAGGGDQIESKSGEDNGDGAKVAHLESTRGYDDRGQGRFRQHSRHSESNRRGKGGKNAQQQRALQEERNEKLRDAFGISEAS</sequence>
<evidence type="ECO:0000256" key="6">
    <source>
        <dbReference type="ARBA" id="ARBA00023242"/>
    </source>
</evidence>
<evidence type="ECO:0000256" key="7">
    <source>
        <dbReference type="SAM" id="MobiDB-lite"/>
    </source>
</evidence>
<dbReference type="Pfam" id="PF08312">
    <property type="entry name" value="cwf21"/>
    <property type="match status" value="1"/>
</dbReference>
<dbReference type="EMBL" id="JABMIG020000004">
    <property type="protein sequence ID" value="KAL3805011.1"/>
    <property type="molecule type" value="Genomic_DNA"/>
</dbReference>
<feature type="compositionally biased region" description="Basic and acidic residues" evidence="7">
    <location>
        <begin position="190"/>
        <end position="200"/>
    </location>
</feature>
<dbReference type="AlphaFoldDB" id="A0ABD3QZG9"/>
<keyword evidence="4" id="KW-0747">Spliceosome</keyword>
<evidence type="ECO:0000313" key="10">
    <source>
        <dbReference type="Proteomes" id="UP001516023"/>
    </source>
</evidence>
<keyword evidence="3" id="KW-0507">mRNA processing</keyword>
<dbReference type="PANTHER" id="PTHR36562:SF5">
    <property type="entry name" value="SERINE_ARGININE REPETITIVE MATRIX 2"/>
    <property type="match status" value="1"/>
</dbReference>
<dbReference type="Proteomes" id="UP001516023">
    <property type="component" value="Unassembled WGS sequence"/>
</dbReference>
<evidence type="ECO:0000256" key="2">
    <source>
        <dbReference type="ARBA" id="ARBA00005954"/>
    </source>
</evidence>
<accession>A0ABD3QZG9</accession>
<keyword evidence="10" id="KW-1185">Reference proteome</keyword>
<keyword evidence="6" id="KW-0539">Nucleus</keyword>
<organism evidence="9 10">
    <name type="scientific">Cyclotella cryptica</name>
    <dbReference type="NCBI Taxonomy" id="29204"/>
    <lineage>
        <taxon>Eukaryota</taxon>
        <taxon>Sar</taxon>
        <taxon>Stramenopiles</taxon>
        <taxon>Ochrophyta</taxon>
        <taxon>Bacillariophyta</taxon>
        <taxon>Coscinodiscophyceae</taxon>
        <taxon>Thalassiosirophycidae</taxon>
        <taxon>Stephanodiscales</taxon>
        <taxon>Stephanodiscaceae</taxon>
        <taxon>Cyclotella</taxon>
    </lineage>
</organism>
<feature type="compositionally biased region" description="Polar residues" evidence="7">
    <location>
        <begin position="10"/>
        <end position="19"/>
    </location>
</feature>
<dbReference type="CDD" id="cd21372">
    <property type="entry name" value="cwf21_CWC21-like"/>
    <property type="match status" value="1"/>
</dbReference>
<comment type="caution">
    <text evidence="9">The sequence shown here is derived from an EMBL/GenBank/DDBJ whole genome shotgun (WGS) entry which is preliminary data.</text>
</comment>
<dbReference type="PANTHER" id="PTHR36562">
    <property type="entry name" value="SERINE/ARGININE REPETITIVE MATRIX 2"/>
    <property type="match status" value="1"/>
</dbReference>
<evidence type="ECO:0000256" key="4">
    <source>
        <dbReference type="ARBA" id="ARBA00022728"/>
    </source>
</evidence>
<protein>
    <recommendedName>
        <fullName evidence="8">CWF21 domain-containing protein</fullName>
    </recommendedName>
</protein>
<feature type="region of interest" description="Disordered" evidence="7">
    <location>
        <begin position="116"/>
        <end position="208"/>
    </location>
</feature>
<dbReference type="GO" id="GO:0006397">
    <property type="term" value="P:mRNA processing"/>
    <property type="evidence" value="ECO:0007669"/>
    <property type="project" value="UniProtKB-KW"/>
</dbReference>
<reference evidence="9 10" key="1">
    <citation type="journal article" date="2020" name="G3 (Bethesda)">
        <title>Improved Reference Genome for Cyclotella cryptica CCMP332, a Model for Cell Wall Morphogenesis, Salinity Adaptation, and Lipid Production in Diatoms (Bacillariophyta).</title>
        <authorList>
            <person name="Roberts W.R."/>
            <person name="Downey K.M."/>
            <person name="Ruck E.C."/>
            <person name="Traller J.C."/>
            <person name="Alverson A.J."/>
        </authorList>
    </citation>
    <scope>NUCLEOTIDE SEQUENCE [LARGE SCALE GENOMIC DNA]</scope>
    <source>
        <strain evidence="9 10">CCMP332</strain>
    </source>
</reference>
<feature type="compositionally biased region" description="Basic and acidic residues" evidence="7">
    <location>
        <begin position="147"/>
        <end position="162"/>
    </location>
</feature>
<comment type="subcellular location">
    <subcellularLocation>
        <location evidence="1">Nucleus</location>
    </subcellularLocation>
</comment>
<keyword evidence="5" id="KW-0508">mRNA splicing</keyword>
<comment type="similarity">
    <text evidence="2">Belongs to the CWC21 family.</text>
</comment>
<dbReference type="InterPro" id="IPR051372">
    <property type="entry name" value="CWC21"/>
</dbReference>
<gene>
    <name evidence="9" type="ORF">HJC23_003239</name>
</gene>
<evidence type="ECO:0000256" key="3">
    <source>
        <dbReference type="ARBA" id="ARBA00022664"/>
    </source>
</evidence>
<evidence type="ECO:0000256" key="5">
    <source>
        <dbReference type="ARBA" id="ARBA00023187"/>
    </source>
</evidence>